<comment type="caution">
    <text evidence="1">The sequence shown here is derived from an EMBL/GenBank/DDBJ whole genome shotgun (WGS) entry which is preliminary data.</text>
</comment>
<dbReference type="AlphaFoldDB" id="A0A2P5DZY4"/>
<sequence length="84" mass="9696">MLREYRTTTVKVRIPAIWVAKREKNLPHSSPSQRRLRLRASTMPAMICHVPQPPPEGHQEAGLSQALKWSHPKIIRRRSIKNGL</sequence>
<organism evidence="1 2">
    <name type="scientific">Parasponia andersonii</name>
    <name type="common">Sponia andersonii</name>
    <dbReference type="NCBI Taxonomy" id="3476"/>
    <lineage>
        <taxon>Eukaryota</taxon>
        <taxon>Viridiplantae</taxon>
        <taxon>Streptophyta</taxon>
        <taxon>Embryophyta</taxon>
        <taxon>Tracheophyta</taxon>
        <taxon>Spermatophyta</taxon>
        <taxon>Magnoliopsida</taxon>
        <taxon>eudicotyledons</taxon>
        <taxon>Gunneridae</taxon>
        <taxon>Pentapetalae</taxon>
        <taxon>rosids</taxon>
        <taxon>fabids</taxon>
        <taxon>Rosales</taxon>
        <taxon>Cannabaceae</taxon>
        <taxon>Parasponia</taxon>
    </lineage>
</organism>
<name>A0A2P5DZY4_PARAD</name>
<evidence type="ECO:0000313" key="2">
    <source>
        <dbReference type="Proteomes" id="UP000237105"/>
    </source>
</evidence>
<evidence type="ECO:0000313" key="1">
    <source>
        <dbReference type="EMBL" id="PON78851.1"/>
    </source>
</evidence>
<protein>
    <submittedName>
        <fullName evidence="1">Uncharacterized protein</fullName>
    </submittedName>
</protein>
<accession>A0A2P5DZY4</accession>
<keyword evidence="2" id="KW-1185">Reference proteome</keyword>
<proteinExistence type="predicted"/>
<gene>
    <name evidence="1" type="ORF">PanWU01x14_017500</name>
</gene>
<reference evidence="2" key="1">
    <citation type="submission" date="2016-06" db="EMBL/GenBank/DDBJ databases">
        <title>Parallel loss of symbiosis genes in relatives of nitrogen-fixing non-legume Parasponia.</title>
        <authorList>
            <person name="Van Velzen R."/>
            <person name="Holmer R."/>
            <person name="Bu F."/>
            <person name="Rutten L."/>
            <person name="Van Zeijl A."/>
            <person name="Liu W."/>
            <person name="Santuari L."/>
            <person name="Cao Q."/>
            <person name="Sharma T."/>
            <person name="Shen D."/>
            <person name="Roswanjaya Y."/>
            <person name="Wardhani T."/>
            <person name="Kalhor M.S."/>
            <person name="Jansen J."/>
            <person name="Van den Hoogen J."/>
            <person name="Gungor B."/>
            <person name="Hartog M."/>
            <person name="Hontelez J."/>
            <person name="Verver J."/>
            <person name="Yang W.-C."/>
            <person name="Schijlen E."/>
            <person name="Repin R."/>
            <person name="Schilthuizen M."/>
            <person name="Schranz E."/>
            <person name="Heidstra R."/>
            <person name="Miyata K."/>
            <person name="Fedorova E."/>
            <person name="Kohlen W."/>
            <person name="Bisseling T."/>
            <person name="Smit S."/>
            <person name="Geurts R."/>
        </authorList>
    </citation>
    <scope>NUCLEOTIDE SEQUENCE [LARGE SCALE GENOMIC DNA]</scope>
    <source>
        <strain evidence="2">cv. WU1-14</strain>
    </source>
</reference>
<dbReference type="EMBL" id="JXTB01000007">
    <property type="protein sequence ID" value="PON78851.1"/>
    <property type="molecule type" value="Genomic_DNA"/>
</dbReference>
<dbReference type="Proteomes" id="UP000237105">
    <property type="component" value="Unassembled WGS sequence"/>
</dbReference>